<name>A0A0F9PWB4_9ZZZZ</name>
<reference evidence="1" key="1">
    <citation type="journal article" date="2015" name="Nature">
        <title>Complex archaea that bridge the gap between prokaryotes and eukaryotes.</title>
        <authorList>
            <person name="Spang A."/>
            <person name="Saw J.H."/>
            <person name="Jorgensen S.L."/>
            <person name="Zaremba-Niedzwiedzka K."/>
            <person name="Martijn J."/>
            <person name="Lind A.E."/>
            <person name="van Eijk R."/>
            <person name="Schleper C."/>
            <person name="Guy L."/>
            <person name="Ettema T.J."/>
        </authorList>
    </citation>
    <scope>NUCLEOTIDE SEQUENCE</scope>
</reference>
<comment type="caution">
    <text evidence="1">The sequence shown here is derived from an EMBL/GenBank/DDBJ whole genome shotgun (WGS) entry which is preliminary data.</text>
</comment>
<evidence type="ECO:0000313" key="1">
    <source>
        <dbReference type="EMBL" id="KKN34519.1"/>
    </source>
</evidence>
<accession>A0A0F9PWB4</accession>
<dbReference type="EMBL" id="LAZR01002100">
    <property type="protein sequence ID" value="KKN34519.1"/>
    <property type="molecule type" value="Genomic_DNA"/>
</dbReference>
<proteinExistence type="predicted"/>
<sequence>EMCWLQELMDFWFPEPIETDIDGEPEMEDWRVELPDIPEHLRAEPAVAEAEWVLKQ</sequence>
<feature type="non-terminal residue" evidence="1">
    <location>
        <position position="1"/>
    </location>
</feature>
<dbReference type="AlphaFoldDB" id="A0A0F9PWB4"/>
<protein>
    <submittedName>
        <fullName evidence="1">Uncharacterized protein</fullName>
    </submittedName>
</protein>
<gene>
    <name evidence="1" type="ORF">LCGC14_0793140</name>
</gene>
<organism evidence="1">
    <name type="scientific">marine sediment metagenome</name>
    <dbReference type="NCBI Taxonomy" id="412755"/>
    <lineage>
        <taxon>unclassified sequences</taxon>
        <taxon>metagenomes</taxon>
        <taxon>ecological metagenomes</taxon>
    </lineage>
</organism>